<evidence type="ECO:0000313" key="2">
    <source>
        <dbReference type="EMBL" id="RSH82437.1"/>
    </source>
</evidence>
<dbReference type="STRING" id="105984.A0A427XUG0"/>
<protein>
    <recommendedName>
        <fullName evidence="1">FAD dependent oxidoreductase domain-containing protein</fullName>
    </recommendedName>
</protein>
<dbReference type="OrthoDB" id="429143at2759"/>
<evidence type="ECO:0000313" key="3">
    <source>
        <dbReference type="Proteomes" id="UP000279236"/>
    </source>
</evidence>
<name>A0A427XUG0_9TREE</name>
<keyword evidence="3" id="KW-1185">Reference proteome</keyword>
<gene>
    <name evidence="2" type="ORF">EHS24_007406</name>
</gene>
<sequence length="479" mass="51401">MATLPPPLSNLSLWQRTVRSHPLLSSNATTPLPESADTIVVGGGLMGALIAHHLLERHPHHKVVLLEARELASGASGRNAGHCRPDAARGFTTFAKLHGGEQARKIIESEAEVLKLMDDLVKTNGIECEWTRRMTYDACLSPKFTEYTEAAIAGLQFAGGTPDLIRLDDKEARKATGTNAETAFAWDAATVNPAQLTLGVHTVNGLTGRYEPFAWTPVVDCEPLEGGGGWVVVTERGSVRCNKVVWATNGYTAAVVPEFKGLVVPQRAQAHKLSRPPAGSTFTPLQGSYSLRKSMEEFYSVAPRPDGTIVLGASRALIPLNEYHNRANDAGFHAGLAANALTAFAEIYPEAGYRPPSLRALEADAHRAARLKPTDPLAALDAPWPAAADVQGEDRGVGFEYAWTGIIAATPDLVPFVGELPGKPGQYAAVGFNGHGMARIALCAPTLVGYMDSGEWEGIMPECFRITQERMARLRSAEV</sequence>
<dbReference type="EMBL" id="RSCE01000005">
    <property type="protein sequence ID" value="RSH82437.1"/>
    <property type="molecule type" value="Genomic_DNA"/>
</dbReference>
<organism evidence="2 3">
    <name type="scientific">Apiotrichum porosum</name>
    <dbReference type="NCBI Taxonomy" id="105984"/>
    <lineage>
        <taxon>Eukaryota</taxon>
        <taxon>Fungi</taxon>
        <taxon>Dikarya</taxon>
        <taxon>Basidiomycota</taxon>
        <taxon>Agaricomycotina</taxon>
        <taxon>Tremellomycetes</taxon>
        <taxon>Trichosporonales</taxon>
        <taxon>Trichosporonaceae</taxon>
        <taxon>Apiotrichum</taxon>
    </lineage>
</organism>
<evidence type="ECO:0000259" key="1">
    <source>
        <dbReference type="Pfam" id="PF01266"/>
    </source>
</evidence>
<comment type="caution">
    <text evidence="2">The sequence shown here is derived from an EMBL/GenBank/DDBJ whole genome shotgun (WGS) entry which is preliminary data.</text>
</comment>
<reference evidence="2 3" key="1">
    <citation type="submission" date="2018-11" db="EMBL/GenBank/DDBJ databases">
        <title>Genome sequence of Apiotrichum porosum DSM 27194.</title>
        <authorList>
            <person name="Aliyu H."/>
            <person name="Gorte O."/>
            <person name="Ochsenreither K."/>
        </authorList>
    </citation>
    <scope>NUCLEOTIDE SEQUENCE [LARGE SCALE GENOMIC DNA]</scope>
    <source>
        <strain evidence="2 3">DSM 27194</strain>
    </source>
</reference>
<dbReference type="InterPro" id="IPR036188">
    <property type="entry name" value="FAD/NAD-bd_sf"/>
</dbReference>
<dbReference type="RefSeq" id="XP_028476669.1">
    <property type="nucleotide sequence ID" value="XM_028622776.1"/>
</dbReference>
<dbReference type="Gene3D" id="3.30.9.10">
    <property type="entry name" value="D-Amino Acid Oxidase, subunit A, domain 2"/>
    <property type="match status" value="2"/>
</dbReference>
<proteinExistence type="predicted"/>
<dbReference type="PANTHER" id="PTHR13847">
    <property type="entry name" value="SARCOSINE DEHYDROGENASE-RELATED"/>
    <property type="match status" value="1"/>
</dbReference>
<feature type="domain" description="FAD dependent oxidoreductase" evidence="1">
    <location>
        <begin position="37"/>
        <end position="444"/>
    </location>
</feature>
<dbReference type="PANTHER" id="PTHR13847:SF260">
    <property type="entry name" value="FAD DEPENDENT OXIDOREDUCTASE DOMAIN-CONTAINING PROTEIN"/>
    <property type="match status" value="1"/>
</dbReference>
<dbReference type="AlphaFoldDB" id="A0A427XUG0"/>
<dbReference type="InterPro" id="IPR006076">
    <property type="entry name" value="FAD-dep_OxRdtase"/>
</dbReference>
<dbReference type="SUPFAM" id="SSF51905">
    <property type="entry name" value="FAD/NAD(P)-binding domain"/>
    <property type="match status" value="1"/>
</dbReference>
<dbReference type="GeneID" id="39591949"/>
<dbReference type="GO" id="GO:0005737">
    <property type="term" value="C:cytoplasm"/>
    <property type="evidence" value="ECO:0007669"/>
    <property type="project" value="TreeGrafter"/>
</dbReference>
<dbReference type="Pfam" id="PF01266">
    <property type="entry name" value="DAO"/>
    <property type="match status" value="1"/>
</dbReference>
<dbReference type="Gene3D" id="3.50.50.60">
    <property type="entry name" value="FAD/NAD(P)-binding domain"/>
    <property type="match status" value="2"/>
</dbReference>
<dbReference type="Proteomes" id="UP000279236">
    <property type="component" value="Unassembled WGS sequence"/>
</dbReference>
<accession>A0A427XUG0</accession>